<protein>
    <submittedName>
        <fullName evidence="1">Uncharacterized protein</fullName>
    </submittedName>
</protein>
<proteinExistence type="predicted"/>
<gene>
    <name evidence="1" type="ORF">UFOVP996_33</name>
</gene>
<reference evidence="1" key="1">
    <citation type="submission" date="2020-05" db="EMBL/GenBank/DDBJ databases">
        <authorList>
            <person name="Chiriac C."/>
            <person name="Salcher M."/>
            <person name="Ghai R."/>
            <person name="Kavagutti S V."/>
        </authorList>
    </citation>
    <scope>NUCLEOTIDE SEQUENCE</scope>
</reference>
<name>A0A6J5Q2U7_9CAUD</name>
<accession>A0A6J5Q2U7</accession>
<evidence type="ECO:0000313" key="1">
    <source>
        <dbReference type="EMBL" id="CAB4175818.1"/>
    </source>
</evidence>
<sequence length="59" mass="6590">MIIDDFTRDEENQVWAICGADKVHLSAEYIAAHKPQVGDEIVQEEPKVEEAVAEAPPQE</sequence>
<organism evidence="1">
    <name type="scientific">uncultured Caudovirales phage</name>
    <dbReference type="NCBI Taxonomy" id="2100421"/>
    <lineage>
        <taxon>Viruses</taxon>
        <taxon>Duplodnaviria</taxon>
        <taxon>Heunggongvirae</taxon>
        <taxon>Uroviricota</taxon>
        <taxon>Caudoviricetes</taxon>
        <taxon>Peduoviridae</taxon>
        <taxon>Maltschvirus</taxon>
        <taxon>Maltschvirus maltsch</taxon>
    </lineage>
</organism>
<dbReference type="EMBL" id="LR796927">
    <property type="protein sequence ID" value="CAB4175818.1"/>
    <property type="molecule type" value="Genomic_DNA"/>
</dbReference>